<dbReference type="RefSeq" id="WP_215872646.1">
    <property type="nucleotide sequence ID" value="NZ_JAAXYO010000090.1"/>
</dbReference>
<gene>
    <name evidence="2" type="ORF">HFQ13_07265</name>
</gene>
<accession>A0AAE3CJP0</accession>
<comment type="caution">
    <text evidence="2">The sequence shown here is derived from an EMBL/GenBank/DDBJ whole genome shotgun (WGS) entry which is preliminary data.</text>
</comment>
<keyword evidence="1" id="KW-0472">Membrane</keyword>
<proteinExistence type="predicted"/>
<name>A0AAE3CJP0_9PROT</name>
<reference evidence="2" key="1">
    <citation type="journal article" date="2021" name="ISME J.">
        <title>Genomic evolution of the class Acidithiobacillia: deep-branching Proteobacteria living in extreme acidic conditions.</title>
        <authorList>
            <person name="Moya-Beltran A."/>
            <person name="Beard S."/>
            <person name="Rojas-Villalobos C."/>
            <person name="Issotta F."/>
            <person name="Gallardo Y."/>
            <person name="Ulloa R."/>
            <person name="Giaveno A."/>
            <person name="Degli Esposti M."/>
            <person name="Johnson D.B."/>
            <person name="Quatrini R."/>
        </authorList>
    </citation>
    <scope>NUCLEOTIDE SEQUENCE</scope>
    <source>
        <strain evidence="2">VAN18-1</strain>
    </source>
</reference>
<sequence>MSTARQADQAGGRAHLLRPASLLLFVAIVLAVIAGVAWQYGWHGHLFFQESAADARAHLESAELMLRSGQYSAAQKQIAPVLRYPDGPLYRQARLLQWRIAKTQALAIPAESPRRQAAMRDLRPQLAALYALGAWSLGQWQAFARDAFALGAYDLSAQAWLAAATVDPQEREADQLAAAHAWAAGNQPAKAGALLLQLAAQSHDSERAKHWFLQGIRWVEGGKGAEAALQVAQSTLQKLPQLWQDHEVVLAMAELALSADRPQLAAQWLHRELLRNVPSEKRS</sequence>
<keyword evidence="1" id="KW-1133">Transmembrane helix</keyword>
<dbReference type="AlphaFoldDB" id="A0AAE3CJP0"/>
<evidence type="ECO:0000313" key="3">
    <source>
        <dbReference type="Proteomes" id="UP001197378"/>
    </source>
</evidence>
<evidence type="ECO:0000256" key="1">
    <source>
        <dbReference type="SAM" id="Phobius"/>
    </source>
</evidence>
<keyword evidence="1" id="KW-0812">Transmembrane</keyword>
<keyword evidence="3" id="KW-1185">Reference proteome</keyword>
<dbReference type="EMBL" id="JAAXYO010000090">
    <property type="protein sequence ID" value="MBU2788001.1"/>
    <property type="molecule type" value="Genomic_DNA"/>
</dbReference>
<feature type="transmembrane region" description="Helical" evidence="1">
    <location>
        <begin position="21"/>
        <end position="42"/>
    </location>
</feature>
<dbReference type="Proteomes" id="UP001197378">
    <property type="component" value="Unassembled WGS sequence"/>
</dbReference>
<evidence type="ECO:0000313" key="2">
    <source>
        <dbReference type="EMBL" id="MBU2788001.1"/>
    </source>
</evidence>
<protein>
    <submittedName>
        <fullName evidence="2">Uncharacterized protein</fullName>
    </submittedName>
</protein>
<organism evidence="2 3">
    <name type="scientific">Igneacidithiobacillus copahuensis</name>
    <dbReference type="NCBI Taxonomy" id="2724909"/>
    <lineage>
        <taxon>Bacteria</taxon>
        <taxon>Pseudomonadati</taxon>
        <taxon>Pseudomonadota</taxon>
        <taxon>Acidithiobacillia</taxon>
        <taxon>Acidithiobacillales</taxon>
        <taxon>Acidithiobacillaceae</taxon>
        <taxon>Igneacidithiobacillus</taxon>
    </lineage>
</organism>